<gene>
    <name evidence="2" type="ORF">J8J21_22535</name>
</gene>
<accession>A0ABD4QA04</accession>
<dbReference type="Proteomes" id="UP000671119">
    <property type="component" value="Unassembled WGS sequence"/>
</dbReference>
<dbReference type="Gene3D" id="2.40.160.10">
    <property type="entry name" value="Porin"/>
    <property type="match status" value="1"/>
</dbReference>
<evidence type="ECO:0000313" key="3">
    <source>
        <dbReference type="Proteomes" id="UP000671119"/>
    </source>
</evidence>
<dbReference type="AlphaFoldDB" id="A0ABD4QA04"/>
<evidence type="ECO:0000313" key="2">
    <source>
        <dbReference type="EMBL" id="MBP0685826.1"/>
    </source>
</evidence>
<dbReference type="EMBL" id="JAGIZI010000610">
    <property type="protein sequence ID" value="MBP0685826.1"/>
    <property type="molecule type" value="Genomic_DNA"/>
</dbReference>
<comment type="caution">
    <text evidence="2">The sequence shown here is derived from an EMBL/GenBank/DDBJ whole genome shotgun (WGS) entry which is preliminary data.</text>
</comment>
<organism evidence="2 3">
    <name type="scientific">Mycobacterium tuberculosis</name>
    <dbReference type="NCBI Taxonomy" id="1773"/>
    <lineage>
        <taxon>Bacteria</taxon>
        <taxon>Bacillati</taxon>
        <taxon>Actinomycetota</taxon>
        <taxon>Actinomycetes</taxon>
        <taxon>Mycobacteriales</taxon>
        <taxon>Mycobacteriaceae</taxon>
        <taxon>Mycobacterium</taxon>
        <taxon>Mycobacterium tuberculosis complex</taxon>
    </lineage>
</organism>
<feature type="non-terminal residue" evidence="2">
    <location>
        <position position="80"/>
    </location>
</feature>
<feature type="non-terminal residue" evidence="2">
    <location>
        <position position="1"/>
    </location>
</feature>
<name>A0ABD4QA04_MYCTX</name>
<dbReference type="InterPro" id="IPR033900">
    <property type="entry name" value="Gram_neg_porin_domain"/>
</dbReference>
<feature type="domain" description="Porin" evidence="1">
    <location>
        <begin position="1"/>
        <end position="79"/>
    </location>
</feature>
<reference evidence="2 3" key="1">
    <citation type="submission" date="2021-03" db="EMBL/GenBank/DDBJ databases">
        <title>Whole Genome Sequencing of Mycobacterium tuberculosis clinical isolates from Arunachal Pradesh, India.</title>
        <authorList>
            <person name="Singh S."/>
            <person name="Mudliar S.R."/>
            <person name="Kulsum U."/>
            <person name="Rufai S.B."/>
            <person name="Singh P.K."/>
            <person name="Umpo M."/>
            <person name="Nyori M."/>
        </authorList>
    </citation>
    <scope>NUCLEOTIDE SEQUENCE [LARGE SCALE GENOMIC DNA]</scope>
    <source>
        <strain evidence="2 3">OMICS/BPL/0142/20/SP</strain>
    </source>
</reference>
<sequence length="80" mass="8723">GNATLTGNYLNDKNTDPATGSRLAQYHVYGLGLNYRTSVANTATLAFYYSTNKDGNSDTSRTWLLSADYALSTRTTLYGL</sequence>
<dbReference type="InterPro" id="IPR023614">
    <property type="entry name" value="Porin_dom_sf"/>
</dbReference>
<dbReference type="SUPFAM" id="SSF56935">
    <property type="entry name" value="Porins"/>
    <property type="match status" value="1"/>
</dbReference>
<dbReference type="Pfam" id="PF13609">
    <property type="entry name" value="Porin_4"/>
    <property type="match status" value="1"/>
</dbReference>
<proteinExistence type="predicted"/>
<protein>
    <submittedName>
        <fullName evidence="2">Porin</fullName>
    </submittedName>
</protein>
<evidence type="ECO:0000259" key="1">
    <source>
        <dbReference type="Pfam" id="PF13609"/>
    </source>
</evidence>